<protein>
    <recommendedName>
        <fullName evidence="8">ABC-2 type transporter domain-containing protein</fullName>
    </recommendedName>
</protein>
<feature type="transmembrane region" description="Helical" evidence="6">
    <location>
        <begin position="12"/>
        <end position="35"/>
    </location>
</feature>
<dbReference type="GO" id="GO:0140359">
    <property type="term" value="F:ABC-type transporter activity"/>
    <property type="evidence" value="ECO:0007669"/>
    <property type="project" value="InterPro"/>
</dbReference>
<evidence type="ECO:0000256" key="5">
    <source>
        <dbReference type="ARBA" id="ARBA00023136"/>
    </source>
</evidence>
<dbReference type="EMBL" id="VSSQ01001839">
    <property type="protein sequence ID" value="MPM11509.1"/>
    <property type="molecule type" value="Genomic_DNA"/>
</dbReference>
<keyword evidence="3 6" id="KW-0812">Transmembrane</keyword>
<dbReference type="Pfam" id="PF13346">
    <property type="entry name" value="ABC2_membrane_5"/>
    <property type="match status" value="1"/>
</dbReference>
<evidence type="ECO:0000256" key="2">
    <source>
        <dbReference type="ARBA" id="ARBA00022475"/>
    </source>
</evidence>
<accession>A0A644X604</accession>
<proteinExistence type="predicted"/>
<comment type="subcellular location">
    <subcellularLocation>
        <location evidence="1">Cell membrane</location>
        <topology evidence="1">Multi-pass membrane protein</topology>
    </subcellularLocation>
</comment>
<dbReference type="InterPro" id="IPR025699">
    <property type="entry name" value="ABC2_memb-like"/>
</dbReference>
<dbReference type="PANTHER" id="PTHR30294:SF29">
    <property type="entry name" value="MULTIDRUG ABC TRANSPORTER PERMEASE YBHS-RELATED"/>
    <property type="match status" value="1"/>
</dbReference>
<dbReference type="PANTHER" id="PTHR30294">
    <property type="entry name" value="MEMBRANE COMPONENT OF ABC TRANSPORTER YHHJ-RELATED"/>
    <property type="match status" value="1"/>
</dbReference>
<comment type="caution">
    <text evidence="7">The sequence shown here is derived from an EMBL/GenBank/DDBJ whole genome shotgun (WGS) entry which is preliminary data.</text>
</comment>
<keyword evidence="5 6" id="KW-0472">Membrane</keyword>
<evidence type="ECO:0000256" key="1">
    <source>
        <dbReference type="ARBA" id="ARBA00004651"/>
    </source>
</evidence>
<evidence type="ECO:0008006" key="8">
    <source>
        <dbReference type="Google" id="ProtNLM"/>
    </source>
</evidence>
<feature type="transmembrane region" description="Helical" evidence="6">
    <location>
        <begin position="122"/>
        <end position="144"/>
    </location>
</feature>
<name>A0A644X604_9ZZZZ</name>
<evidence type="ECO:0000256" key="3">
    <source>
        <dbReference type="ARBA" id="ARBA00022692"/>
    </source>
</evidence>
<dbReference type="InterPro" id="IPR051449">
    <property type="entry name" value="ABC-2_transporter_component"/>
</dbReference>
<feature type="transmembrane region" description="Helical" evidence="6">
    <location>
        <begin position="90"/>
        <end position="116"/>
    </location>
</feature>
<dbReference type="AlphaFoldDB" id="A0A644X604"/>
<feature type="transmembrane region" description="Helical" evidence="6">
    <location>
        <begin position="47"/>
        <end position="69"/>
    </location>
</feature>
<keyword evidence="2" id="KW-1003">Cell membrane</keyword>
<evidence type="ECO:0000256" key="6">
    <source>
        <dbReference type="SAM" id="Phobius"/>
    </source>
</evidence>
<gene>
    <name evidence="7" type="ORF">SDC9_57855</name>
</gene>
<organism evidence="7">
    <name type="scientific">bioreactor metagenome</name>
    <dbReference type="NCBI Taxonomy" id="1076179"/>
    <lineage>
        <taxon>unclassified sequences</taxon>
        <taxon>metagenomes</taxon>
        <taxon>ecological metagenomes</taxon>
    </lineage>
</organism>
<reference evidence="7" key="1">
    <citation type="submission" date="2019-08" db="EMBL/GenBank/DDBJ databases">
        <authorList>
            <person name="Kucharzyk K."/>
            <person name="Murdoch R.W."/>
            <person name="Higgins S."/>
            <person name="Loffler F."/>
        </authorList>
    </citation>
    <scope>NUCLEOTIDE SEQUENCE</scope>
</reference>
<keyword evidence="4 6" id="KW-1133">Transmembrane helix</keyword>
<evidence type="ECO:0000256" key="4">
    <source>
        <dbReference type="ARBA" id="ARBA00022989"/>
    </source>
</evidence>
<evidence type="ECO:0000313" key="7">
    <source>
        <dbReference type="EMBL" id="MPM11509.1"/>
    </source>
</evidence>
<dbReference type="GO" id="GO:0005886">
    <property type="term" value="C:plasma membrane"/>
    <property type="evidence" value="ECO:0007669"/>
    <property type="project" value="UniProtKB-SubCell"/>
</dbReference>
<feature type="transmembrane region" description="Helical" evidence="6">
    <location>
        <begin position="257"/>
        <end position="278"/>
    </location>
</feature>
<feature type="transmembrane region" description="Helical" evidence="6">
    <location>
        <begin position="156"/>
        <end position="179"/>
    </location>
</feature>
<feature type="transmembrane region" description="Helical" evidence="6">
    <location>
        <begin position="216"/>
        <end position="237"/>
    </location>
</feature>
<feature type="transmembrane region" description="Helical" evidence="6">
    <location>
        <begin position="185"/>
        <end position="204"/>
    </location>
</feature>
<sequence length="287" mass="31611">MKAIYERELKSYFTGITGYLFIAFLLLFAGIYTMVINLKESYSNFEYVLSSLTFIFLIVVPVLTMRTIAEERRQKTDQLLYTLPVGMTKIVLAKYFSMVTILAIPVAILCFYPLILSLYGSIYLPTAYCALAGFFLLGSALIAVGMFVSSLTENQAVAAVLCFIVLLVNFFVSALSSYMSSTPRASFIAITIVIVVIGVIIWLMTKNGFFAVMLGLVLEIALAVLLIISSGTLGGLVPAVIGKLSLFSQFDNFTSGIFDLTGVTYFVMVSAALVFLTVQSLEKRRWN</sequence>